<proteinExistence type="predicted"/>
<keyword evidence="3" id="KW-1185">Reference proteome</keyword>
<evidence type="ECO:0000256" key="1">
    <source>
        <dbReference type="SAM" id="MobiDB-lite"/>
    </source>
</evidence>
<dbReference type="EMBL" id="BAAAGS010000009">
    <property type="protein sequence ID" value="GAA0520613.1"/>
    <property type="molecule type" value="Genomic_DNA"/>
</dbReference>
<reference evidence="2 3" key="1">
    <citation type="journal article" date="2019" name="Int. J. Syst. Evol. Microbiol.">
        <title>The Global Catalogue of Microorganisms (GCM) 10K type strain sequencing project: providing services to taxonomists for standard genome sequencing and annotation.</title>
        <authorList>
            <consortium name="The Broad Institute Genomics Platform"/>
            <consortium name="The Broad Institute Genome Sequencing Center for Infectious Disease"/>
            <person name="Wu L."/>
            <person name="Ma J."/>
        </authorList>
    </citation>
    <scope>NUCLEOTIDE SEQUENCE [LARGE SCALE GENOMIC DNA]</scope>
    <source>
        <strain evidence="2 3">JCM 10303</strain>
    </source>
</reference>
<organism evidence="2 3">
    <name type="scientific">Saccharopolyspora erythraea</name>
    <name type="common">Streptomyces erythraeus</name>
    <dbReference type="NCBI Taxonomy" id="1836"/>
    <lineage>
        <taxon>Bacteria</taxon>
        <taxon>Bacillati</taxon>
        <taxon>Actinomycetota</taxon>
        <taxon>Actinomycetes</taxon>
        <taxon>Pseudonocardiales</taxon>
        <taxon>Pseudonocardiaceae</taxon>
        <taxon>Saccharopolyspora</taxon>
    </lineage>
</organism>
<protein>
    <submittedName>
        <fullName evidence="2">Uncharacterized protein</fullName>
    </submittedName>
</protein>
<accession>A0ABN1CLE2</accession>
<name>A0ABN1CLE2_SACER</name>
<sequence length="119" mass="12958">MVLAVTRAGWPVISTDAVVVARRADRVAAEHARVLAQVWPVAAPEAARHGLRVLVVRVRWWPPAGSHWYAARRRAALRRAARCCRAQAVVGDPGAMPDMPAPTPGRHGLPVRGEAGRRR</sequence>
<dbReference type="Proteomes" id="UP001500729">
    <property type="component" value="Unassembled WGS sequence"/>
</dbReference>
<gene>
    <name evidence="2" type="ORF">GCM10009533_19700</name>
</gene>
<comment type="caution">
    <text evidence="2">The sequence shown here is derived from an EMBL/GenBank/DDBJ whole genome shotgun (WGS) entry which is preliminary data.</text>
</comment>
<evidence type="ECO:0000313" key="2">
    <source>
        <dbReference type="EMBL" id="GAA0520613.1"/>
    </source>
</evidence>
<evidence type="ECO:0000313" key="3">
    <source>
        <dbReference type="Proteomes" id="UP001500729"/>
    </source>
</evidence>
<feature type="region of interest" description="Disordered" evidence="1">
    <location>
        <begin position="91"/>
        <end position="119"/>
    </location>
</feature>